<dbReference type="Gene3D" id="3.40.50.720">
    <property type="entry name" value="NAD(P)-binding Rossmann-like Domain"/>
    <property type="match status" value="1"/>
</dbReference>
<dbReference type="EMBL" id="JNSL01000017">
    <property type="protein sequence ID" value="KGA20977.1"/>
    <property type="molecule type" value="Genomic_DNA"/>
</dbReference>
<keyword evidence="5" id="KW-0119">Carbohydrate metabolism</keyword>
<comment type="similarity">
    <text evidence="2">Belongs to the NAD(P)-dependent epimerase/dehydratase family.</text>
</comment>
<evidence type="ECO:0000259" key="6">
    <source>
        <dbReference type="Pfam" id="PF01370"/>
    </source>
</evidence>
<protein>
    <submittedName>
        <fullName evidence="7">UDP-glucose 4-epimerase</fullName>
    </submittedName>
</protein>
<reference evidence="7" key="1">
    <citation type="submission" date="2014-06" db="EMBL/GenBank/DDBJ databases">
        <title>Key roles for freshwater Actinobacteria revealed by deep metagenomic sequencing.</title>
        <authorList>
            <person name="Ghai R."/>
            <person name="Mizuno C.M."/>
            <person name="Picazo A."/>
            <person name="Camacho A."/>
            <person name="Rodriguez-Valera F."/>
        </authorList>
    </citation>
    <scope>NUCLEOTIDE SEQUENCE</scope>
</reference>
<dbReference type="Pfam" id="PF01370">
    <property type="entry name" value="Epimerase"/>
    <property type="match status" value="1"/>
</dbReference>
<evidence type="ECO:0000256" key="4">
    <source>
        <dbReference type="ARBA" id="ARBA00023235"/>
    </source>
</evidence>
<sequence length="320" mass="34353">MTILVTGGAGYIGAHVVRALRERGDEVIIVDDLVTGIATRNAEVPLFQMDVAKSSSVDELAQLLSSRGVTGVIHFAARKQVGESVAKPAWYFAENVGGLANVLLAMERARVGRIIFSSSAAVYGDARGFVAETATKAPTSPYGETKLVGEWLIDAAARAQQLDAISLRYFNVAGAGWPELGDQMALNLVPMVFERLHAQESPRIFGDDYDTPDGTCIRDYVHVMDLAEAHIVALDALNSKGGRHRVFNVGTGEGTSVREMIDVILRVSGAPFTAEVVARRPGDPAQVTADVALIAQQLGWQSSRNIVDIVESAWAAHQRD</sequence>
<dbReference type="GO" id="GO:0003978">
    <property type="term" value="F:UDP-glucose 4-epimerase activity"/>
    <property type="evidence" value="ECO:0007669"/>
    <property type="project" value="InterPro"/>
</dbReference>
<dbReference type="InterPro" id="IPR005886">
    <property type="entry name" value="UDP_G4E"/>
</dbReference>
<evidence type="ECO:0000313" key="7">
    <source>
        <dbReference type="EMBL" id="KGA20977.1"/>
    </source>
</evidence>
<feature type="domain" description="NAD-dependent epimerase/dehydratase" evidence="6">
    <location>
        <begin position="3"/>
        <end position="250"/>
    </location>
</feature>
<name>A0A094QC85_9ZZZZ</name>
<evidence type="ECO:0000256" key="2">
    <source>
        <dbReference type="ARBA" id="ARBA00007637"/>
    </source>
</evidence>
<keyword evidence="4" id="KW-0413">Isomerase</keyword>
<dbReference type="Gene3D" id="3.90.25.10">
    <property type="entry name" value="UDP-galactose 4-epimerase, domain 1"/>
    <property type="match status" value="1"/>
</dbReference>
<evidence type="ECO:0000256" key="1">
    <source>
        <dbReference type="ARBA" id="ARBA00001911"/>
    </source>
</evidence>
<dbReference type="AlphaFoldDB" id="A0A094QC85"/>
<dbReference type="SUPFAM" id="SSF51735">
    <property type="entry name" value="NAD(P)-binding Rossmann-fold domains"/>
    <property type="match status" value="1"/>
</dbReference>
<gene>
    <name evidence="7" type="ORF">GM51_4520</name>
</gene>
<keyword evidence="3" id="KW-0520">NAD</keyword>
<dbReference type="NCBIfam" id="TIGR01179">
    <property type="entry name" value="galE"/>
    <property type="match status" value="1"/>
</dbReference>
<comment type="caution">
    <text evidence="7">The sequence shown here is derived from an EMBL/GenBank/DDBJ whole genome shotgun (WGS) entry which is preliminary data.</text>
</comment>
<organism evidence="7">
    <name type="scientific">freshwater metagenome</name>
    <dbReference type="NCBI Taxonomy" id="449393"/>
    <lineage>
        <taxon>unclassified sequences</taxon>
        <taxon>metagenomes</taxon>
        <taxon>ecological metagenomes</taxon>
    </lineage>
</organism>
<comment type="cofactor">
    <cofactor evidence="1">
        <name>NAD(+)</name>
        <dbReference type="ChEBI" id="CHEBI:57540"/>
    </cofactor>
</comment>
<dbReference type="InterPro" id="IPR001509">
    <property type="entry name" value="Epimerase_deHydtase"/>
</dbReference>
<dbReference type="InterPro" id="IPR036291">
    <property type="entry name" value="NAD(P)-bd_dom_sf"/>
</dbReference>
<dbReference type="PANTHER" id="PTHR43725:SF53">
    <property type="entry name" value="UDP-ARABINOSE 4-EPIMERASE 1"/>
    <property type="match status" value="1"/>
</dbReference>
<evidence type="ECO:0000256" key="5">
    <source>
        <dbReference type="ARBA" id="ARBA00023277"/>
    </source>
</evidence>
<accession>A0A094QC85</accession>
<proteinExistence type="inferred from homology"/>
<evidence type="ECO:0000256" key="3">
    <source>
        <dbReference type="ARBA" id="ARBA00023027"/>
    </source>
</evidence>
<dbReference type="GO" id="GO:0033499">
    <property type="term" value="P:galactose catabolic process via UDP-galactose, Leloir pathway"/>
    <property type="evidence" value="ECO:0007669"/>
    <property type="project" value="TreeGrafter"/>
</dbReference>
<dbReference type="PANTHER" id="PTHR43725">
    <property type="entry name" value="UDP-GLUCOSE 4-EPIMERASE"/>
    <property type="match status" value="1"/>
</dbReference>